<feature type="transmembrane region" description="Helical" evidence="1">
    <location>
        <begin position="46"/>
        <end position="63"/>
    </location>
</feature>
<comment type="caution">
    <text evidence="2">The sequence shown here is derived from an EMBL/GenBank/DDBJ whole genome shotgun (WGS) entry which is preliminary data.</text>
</comment>
<dbReference type="AlphaFoldDB" id="A0A5C6HA88"/>
<keyword evidence="1" id="KW-1133">Transmembrane helix</keyword>
<sequence>MHSNQKFRIRAISIFNPSANNCYHHALCKRHKNPVNNKPMKTFKRFLFICIGLFIIVLSTQALEKYEVTANTFLNIRSHGSTNAPVIGTINHGGIVNVESIDGEWAKVSFNGGYGYVSTTYIRPVTPTPPAKAPTNTLSDWFRQTNYDCRPLVYIILGLSIVLFILRMRRGESTPLEDSEHTINLSLFITVCLLELFYVFSMGANSIWFCTPDKIGWLWTIINFFIFGAVVFNQWMCFFNTLNDVQYNSYATFNWTWGIYTWGICIIGAIICGFFFVGFLPVVGIGFLVGQSVQTGIIFNKVLPKGGWKHACICTLTYLIGSTATVLIVAHFLILLLIVLIALFLLSLLGKSSSSSGGKRCSNCSHLSGSSCNLSGRYISSPSTTYCDNYQ</sequence>
<protein>
    <submittedName>
        <fullName evidence="2">SH3 domain-containing protein</fullName>
    </submittedName>
</protein>
<dbReference type="Pfam" id="PF08239">
    <property type="entry name" value="SH3_3"/>
    <property type="match status" value="1"/>
</dbReference>
<dbReference type="SMART" id="SM00287">
    <property type="entry name" value="SH3b"/>
    <property type="match status" value="1"/>
</dbReference>
<feature type="transmembrane region" description="Helical" evidence="1">
    <location>
        <begin position="215"/>
        <end position="238"/>
    </location>
</feature>
<organism evidence="2 3">
    <name type="scientific">Bacteroides fragilis</name>
    <dbReference type="NCBI Taxonomy" id="817"/>
    <lineage>
        <taxon>Bacteria</taxon>
        <taxon>Pseudomonadati</taxon>
        <taxon>Bacteroidota</taxon>
        <taxon>Bacteroidia</taxon>
        <taxon>Bacteroidales</taxon>
        <taxon>Bacteroidaceae</taxon>
        <taxon>Bacteroides</taxon>
    </lineage>
</organism>
<keyword evidence="1" id="KW-0812">Transmembrane</keyword>
<gene>
    <name evidence="2" type="ORF">F3B44_08410</name>
</gene>
<dbReference type="Proteomes" id="UP000479773">
    <property type="component" value="Unassembled WGS sequence"/>
</dbReference>
<feature type="transmembrane region" description="Helical" evidence="1">
    <location>
        <begin position="326"/>
        <end position="350"/>
    </location>
</feature>
<dbReference type="InterPro" id="IPR003646">
    <property type="entry name" value="SH3-like_bac-type"/>
</dbReference>
<dbReference type="Gene3D" id="2.30.30.40">
    <property type="entry name" value="SH3 Domains"/>
    <property type="match status" value="1"/>
</dbReference>
<feature type="transmembrane region" description="Helical" evidence="1">
    <location>
        <begin position="151"/>
        <end position="166"/>
    </location>
</feature>
<evidence type="ECO:0000313" key="2">
    <source>
        <dbReference type="EMBL" id="KAA4753371.1"/>
    </source>
</evidence>
<keyword evidence="1" id="KW-0472">Membrane</keyword>
<accession>A0A5C6HA88</accession>
<reference evidence="2 3" key="1">
    <citation type="journal article" date="2019" name="Nat. Med.">
        <title>A library of human gut bacterial isolates paired with longitudinal multiomics data enables mechanistic microbiome research.</title>
        <authorList>
            <person name="Poyet M."/>
            <person name="Groussin M."/>
            <person name="Gibbons S.M."/>
            <person name="Avila-Pacheco J."/>
            <person name="Jiang X."/>
            <person name="Kearney S.M."/>
            <person name="Perrotta A.R."/>
            <person name="Berdy B."/>
            <person name="Zhao S."/>
            <person name="Lieberman T.D."/>
            <person name="Swanson P.K."/>
            <person name="Smith M."/>
            <person name="Roesemann S."/>
            <person name="Alexander J.E."/>
            <person name="Rich S.A."/>
            <person name="Livny J."/>
            <person name="Vlamakis H."/>
            <person name="Clish C."/>
            <person name="Bullock K."/>
            <person name="Deik A."/>
            <person name="Scott J."/>
            <person name="Pierce K.A."/>
            <person name="Xavier R.J."/>
            <person name="Alm E.J."/>
        </authorList>
    </citation>
    <scope>NUCLEOTIDE SEQUENCE [LARGE SCALE GENOMIC DNA]</scope>
    <source>
        <strain evidence="2 3">BIOML-A106</strain>
    </source>
</reference>
<evidence type="ECO:0000256" key="1">
    <source>
        <dbReference type="SAM" id="Phobius"/>
    </source>
</evidence>
<dbReference type="EMBL" id="VWEQ01000006">
    <property type="protein sequence ID" value="KAA4753371.1"/>
    <property type="molecule type" value="Genomic_DNA"/>
</dbReference>
<name>A0A5C6HA88_BACFG</name>
<feature type="transmembrane region" description="Helical" evidence="1">
    <location>
        <begin position="259"/>
        <end position="289"/>
    </location>
</feature>
<evidence type="ECO:0000313" key="3">
    <source>
        <dbReference type="Proteomes" id="UP000479773"/>
    </source>
</evidence>
<dbReference type="PROSITE" id="PS51781">
    <property type="entry name" value="SH3B"/>
    <property type="match status" value="1"/>
</dbReference>
<proteinExistence type="predicted"/>
<feature type="transmembrane region" description="Helical" evidence="1">
    <location>
        <begin position="187"/>
        <end position="209"/>
    </location>
</feature>